<gene>
    <name evidence="3" type="ORF">ONE63_000184</name>
</gene>
<feature type="region of interest" description="Disordered" evidence="1">
    <location>
        <begin position="183"/>
        <end position="204"/>
    </location>
</feature>
<feature type="compositionally biased region" description="Polar residues" evidence="1">
    <location>
        <begin position="753"/>
        <end position="765"/>
    </location>
</feature>
<accession>A0AAV7XXN8</accession>
<feature type="chain" id="PRO_5043854769" evidence="2">
    <location>
        <begin position="22"/>
        <end position="781"/>
    </location>
</feature>
<feature type="compositionally biased region" description="Low complexity" evidence="1">
    <location>
        <begin position="727"/>
        <end position="743"/>
    </location>
</feature>
<name>A0AAV7XXN8_9NEOP</name>
<dbReference type="AlphaFoldDB" id="A0AAV7XXN8"/>
<keyword evidence="4" id="KW-1185">Reference proteome</keyword>
<reference evidence="3" key="1">
    <citation type="submission" date="2022-12" db="EMBL/GenBank/DDBJ databases">
        <title>Chromosome-level genome assembly of the bean flower thrips Megalurothrips usitatus.</title>
        <authorList>
            <person name="Ma L."/>
            <person name="Liu Q."/>
            <person name="Li H."/>
            <person name="Cai W."/>
        </authorList>
    </citation>
    <scope>NUCLEOTIDE SEQUENCE</scope>
    <source>
        <strain evidence="3">Cailab_2022a</strain>
    </source>
</reference>
<feature type="signal peptide" evidence="2">
    <location>
        <begin position="1"/>
        <end position="21"/>
    </location>
</feature>
<keyword evidence="2" id="KW-0732">Signal</keyword>
<dbReference type="Proteomes" id="UP001075354">
    <property type="component" value="Chromosome 1"/>
</dbReference>
<dbReference type="EMBL" id="JAPTSV010000001">
    <property type="protein sequence ID" value="KAJ1531509.1"/>
    <property type="molecule type" value="Genomic_DNA"/>
</dbReference>
<feature type="compositionally biased region" description="Basic residues" evidence="1">
    <location>
        <begin position="706"/>
        <end position="719"/>
    </location>
</feature>
<feature type="region of interest" description="Disordered" evidence="1">
    <location>
        <begin position="692"/>
        <end position="781"/>
    </location>
</feature>
<evidence type="ECO:0000256" key="1">
    <source>
        <dbReference type="SAM" id="MobiDB-lite"/>
    </source>
</evidence>
<organism evidence="3 4">
    <name type="scientific">Megalurothrips usitatus</name>
    <name type="common">bean blossom thrips</name>
    <dbReference type="NCBI Taxonomy" id="439358"/>
    <lineage>
        <taxon>Eukaryota</taxon>
        <taxon>Metazoa</taxon>
        <taxon>Ecdysozoa</taxon>
        <taxon>Arthropoda</taxon>
        <taxon>Hexapoda</taxon>
        <taxon>Insecta</taxon>
        <taxon>Pterygota</taxon>
        <taxon>Neoptera</taxon>
        <taxon>Paraneoptera</taxon>
        <taxon>Thysanoptera</taxon>
        <taxon>Terebrantia</taxon>
        <taxon>Thripoidea</taxon>
        <taxon>Thripidae</taxon>
        <taxon>Megalurothrips</taxon>
    </lineage>
</organism>
<comment type="caution">
    <text evidence="3">The sequence shown here is derived from an EMBL/GenBank/DDBJ whole genome shotgun (WGS) entry which is preliminary data.</text>
</comment>
<evidence type="ECO:0000256" key="2">
    <source>
        <dbReference type="SAM" id="SignalP"/>
    </source>
</evidence>
<evidence type="ECO:0000313" key="3">
    <source>
        <dbReference type="EMBL" id="KAJ1531509.1"/>
    </source>
</evidence>
<sequence>MGSRTLGVLLAVLALLLQVAPYRYGPRAGQGGPGTLPSGRAAAAVQSLPPHLVMCYSDPLLQQRETRVPQTMANLVDLLQRVERAPGYVADLRLVVTTLLQRFRVDGLERNPQVPAGPGVTPYRLTGMQHARHSVLTGRLLSGDASLFPSASISLQQQCALHFMLSSAVDPWERGDEYWICPRTPTPRSNAAPRDQGDGEGYRPGPGFRMYPDPARDGTLMGGVFKPPPPAEPAPSVWSACPLEEGVVEAGRGGGDVSAGAVLAGLAAGLQPQEVPLASLLSTRHLEQLRADGGRVSDTVDNLWAATLAGDLAEVSAYQGPAAGGALALGPAGVWNDSLIPRVRYMSRVRPGSPELAPVQHWDMTDAEIRGGFDGLALGSRVGRWAERTGRLRLSQLLDMYYSPRGVAFEPDVRACSRVAAARLTFTPETLQMQTARFARTLSDASPDAPYMKEEALNNFTAASVRAFLRYAGDLLSAEACDSPALMSVRVNALVVLDTTWDRAPAFQFITRLTGPEGIDVGLFGSRIAVMNGGTGGPVGGHWIVNFTDSPVQLATDWVAVDAADDIWPTYLDLPWTLMAVFEHLRSKAEAESEQGSVGSTHGDVVVILATGSTVSDADMRHAKILVYKIKEINPDTRLLYVVGPLGQSRFQELASVRADWGDAVVVVDDIAPDFVAHSVANYLRESKLCRDKGTAPRRGPGSRRGPCRRARTSGRRRGSAGGGAVGEAAPRGPCAPAAPALASSRTMCPPTSFDSTASIPTTYGQGLPSPSSSSARTTAT</sequence>
<evidence type="ECO:0000313" key="4">
    <source>
        <dbReference type="Proteomes" id="UP001075354"/>
    </source>
</evidence>
<protein>
    <submittedName>
        <fullName evidence="3">Uncharacterized protein</fullName>
    </submittedName>
</protein>
<proteinExistence type="predicted"/>